<reference evidence="6 7" key="1">
    <citation type="submission" date="2018-08" db="EMBL/GenBank/DDBJ databases">
        <title>Genomic Encyclopedia of Type Strains, Phase III (KMG-III): the genomes of soil and plant-associated and newly described type strains.</title>
        <authorList>
            <person name="Whitman W."/>
        </authorList>
    </citation>
    <scope>NUCLEOTIDE SEQUENCE [LARGE SCALE GENOMIC DNA]</scope>
    <source>
        <strain evidence="6 7">CECT 7375</strain>
    </source>
</reference>
<name>A0A3E0DTH6_9GAMM</name>
<dbReference type="SUPFAM" id="SSF46785">
    <property type="entry name" value="Winged helix' DNA-binding domain"/>
    <property type="match status" value="1"/>
</dbReference>
<keyword evidence="4" id="KW-0804">Transcription</keyword>
<keyword evidence="3 6" id="KW-0238">DNA-binding</keyword>
<dbReference type="CDD" id="cd05466">
    <property type="entry name" value="PBP2_LTTR_substrate"/>
    <property type="match status" value="1"/>
</dbReference>
<dbReference type="EMBL" id="QUNG01000001">
    <property type="protein sequence ID" value="REG86696.1"/>
    <property type="molecule type" value="Genomic_DNA"/>
</dbReference>
<dbReference type="GO" id="GO:0000976">
    <property type="term" value="F:transcription cis-regulatory region binding"/>
    <property type="evidence" value="ECO:0007669"/>
    <property type="project" value="TreeGrafter"/>
</dbReference>
<comment type="caution">
    <text evidence="6">The sequence shown here is derived from an EMBL/GenBank/DDBJ whole genome shotgun (WGS) entry which is preliminary data.</text>
</comment>
<organism evidence="6 7">
    <name type="scientific">Marinomonas pollencensis</name>
    <dbReference type="NCBI Taxonomy" id="491954"/>
    <lineage>
        <taxon>Bacteria</taxon>
        <taxon>Pseudomonadati</taxon>
        <taxon>Pseudomonadota</taxon>
        <taxon>Gammaproteobacteria</taxon>
        <taxon>Oceanospirillales</taxon>
        <taxon>Oceanospirillaceae</taxon>
        <taxon>Marinomonas</taxon>
    </lineage>
</organism>
<gene>
    <name evidence="6" type="ORF">DFP81_101261</name>
</gene>
<dbReference type="PRINTS" id="PR00039">
    <property type="entry name" value="HTHLYSR"/>
</dbReference>
<keyword evidence="7" id="KW-1185">Reference proteome</keyword>
<dbReference type="OrthoDB" id="6113677at2"/>
<proteinExistence type="inferred from homology"/>
<evidence type="ECO:0000256" key="1">
    <source>
        <dbReference type="ARBA" id="ARBA00009437"/>
    </source>
</evidence>
<dbReference type="InterPro" id="IPR036388">
    <property type="entry name" value="WH-like_DNA-bd_sf"/>
</dbReference>
<evidence type="ECO:0000256" key="2">
    <source>
        <dbReference type="ARBA" id="ARBA00023015"/>
    </source>
</evidence>
<protein>
    <submittedName>
        <fullName evidence="6">DNA-binding transcriptional LysR family regulator</fullName>
    </submittedName>
</protein>
<dbReference type="RefSeq" id="WP_115895949.1">
    <property type="nucleotide sequence ID" value="NZ_QUNG01000001.1"/>
</dbReference>
<dbReference type="Pfam" id="PF00126">
    <property type="entry name" value="HTH_1"/>
    <property type="match status" value="1"/>
</dbReference>
<sequence length="337" mass="37924">MPLNSRDEIHSVLYSSTLNVFLAVCQYRSFTKAAKVLNLSQSSVSQNIQKLEESLEVLLFDRDVRPITPKPEAIILQELLEKQFFDIEQAVEEIRERNELKPIVKIGVIDSLSSNIAPALIRMLSGQTRQVSVLSGISPNIANDLINKEVDIIITCDSLDGVNGLSRYFLCQEPHLLVLPKKSELVGEKISWQKLINSDLSFVKYSTRSSSGRIAETHFSRMRMTVPSRAEADTTSVVLSMIEDGLGWGLCSPLCLMQCSNKLEKIHIQAAPQPSYTREIYVITRKNEYQPLVESILAQCAFQLKTVLLPEIMKKFSSINNEIVIDNNAIELIDKIK</sequence>
<dbReference type="PANTHER" id="PTHR30126">
    <property type="entry name" value="HTH-TYPE TRANSCRIPTIONAL REGULATOR"/>
    <property type="match status" value="1"/>
</dbReference>
<evidence type="ECO:0000256" key="4">
    <source>
        <dbReference type="ARBA" id="ARBA00023163"/>
    </source>
</evidence>
<dbReference type="AlphaFoldDB" id="A0A3E0DTH6"/>
<dbReference type="PANTHER" id="PTHR30126:SF40">
    <property type="entry name" value="HTH-TYPE TRANSCRIPTIONAL REGULATOR GLTR"/>
    <property type="match status" value="1"/>
</dbReference>
<evidence type="ECO:0000259" key="5">
    <source>
        <dbReference type="PROSITE" id="PS50931"/>
    </source>
</evidence>
<dbReference type="Gene3D" id="3.40.190.10">
    <property type="entry name" value="Periplasmic binding protein-like II"/>
    <property type="match status" value="2"/>
</dbReference>
<dbReference type="InterPro" id="IPR000847">
    <property type="entry name" value="LysR_HTH_N"/>
</dbReference>
<evidence type="ECO:0000256" key="3">
    <source>
        <dbReference type="ARBA" id="ARBA00023125"/>
    </source>
</evidence>
<dbReference type="Gene3D" id="1.10.10.10">
    <property type="entry name" value="Winged helix-like DNA-binding domain superfamily/Winged helix DNA-binding domain"/>
    <property type="match status" value="1"/>
</dbReference>
<dbReference type="Pfam" id="PF03466">
    <property type="entry name" value="LysR_substrate"/>
    <property type="match status" value="1"/>
</dbReference>
<accession>A0A3E0DTH6</accession>
<dbReference type="InterPro" id="IPR036390">
    <property type="entry name" value="WH_DNA-bd_sf"/>
</dbReference>
<evidence type="ECO:0000313" key="6">
    <source>
        <dbReference type="EMBL" id="REG86696.1"/>
    </source>
</evidence>
<comment type="similarity">
    <text evidence="1">Belongs to the LysR transcriptional regulatory family.</text>
</comment>
<evidence type="ECO:0000313" key="7">
    <source>
        <dbReference type="Proteomes" id="UP000256542"/>
    </source>
</evidence>
<keyword evidence="2" id="KW-0805">Transcription regulation</keyword>
<dbReference type="GO" id="GO:0003700">
    <property type="term" value="F:DNA-binding transcription factor activity"/>
    <property type="evidence" value="ECO:0007669"/>
    <property type="project" value="InterPro"/>
</dbReference>
<dbReference type="Proteomes" id="UP000256542">
    <property type="component" value="Unassembled WGS sequence"/>
</dbReference>
<dbReference type="InterPro" id="IPR005119">
    <property type="entry name" value="LysR_subst-bd"/>
</dbReference>
<dbReference type="PROSITE" id="PS50931">
    <property type="entry name" value="HTH_LYSR"/>
    <property type="match status" value="1"/>
</dbReference>
<dbReference type="SUPFAM" id="SSF53850">
    <property type="entry name" value="Periplasmic binding protein-like II"/>
    <property type="match status" value="1"/>
</dbReference>
<feature type="domain" description="HTH lysR-type" evidence="5">
    <location>
        <begin position="18"/>
        <end position="70"/>
    </location>
</feature>